<dbReference type="RefSeq" id="WP_265560652.1">
    <property type="nucleotide sequence ID" value="NZ_CP092471.1"/>
</dbReference>
<name>A0ABY5T0W4_9SPHN</name>
<reference evidence="5" key="1">
    <citation type="submission" date="2022-02" db="EMBL/GenBank/DDBJ databases">
        <title>Qipengyuania spongiae sp. nov., isolated from marine sponge.</title>
        <authorList>
            <person name="Li Z."/>
            <person name="Zhang M."/>
        </authorList>
    </citation>
    <scope>NUCLEOTIDE SEQUENCE</scope>
    <source>
        <strain evidence="5">PHS-Z21</strain>
    </source>
</reference>
<dbReference type="InterPro" id="IPR042272">
    <property type="entry name" value="ATP12_ATP_synth-F1-assembly_N"/>
</dbReference>
<keyword evidence="3" id="KW-0143">Chaperone</keyword>
<keyword evidence="4" id="KW-1133">Transmembrane helix</keyword>
<proteinExistence type="inferred from homology"/>
<dbReference type="Pfam" id="PF07542">
    <property type="entry name" value="ATP12"/>
    <property type="match status" value="1"/>
</dbReference>
<evidence type="ECO:0000256" key="2">
    <source>
        <dbReference type="ARBA" id="ARBA00022946"/>
    </source>
</evidence>
<evidence type="ECO:0000256" key="1">
    <source>
        <dbReference type="ARBA" id="ARBA00008231"/>
    </source>
</evidence>
<gene>
    <name evidence="5" type="ORF">L1F33_05525</name>
</gene>
<keyword evidence="2" id="KW-0809">Transit peptide</keyword>
<feature type="transmembrane region" description="Helical" evidence="4">
    <location>
        <begin position="155"/>
        <end position="178"/>
    </location>
</feature>
<comment type="similarity">
    <text evidence="1">Belongs to the ATP12 family.</text>
</comment>
<protein>
    <submittedName>
        <fullName evidence="5">Molecular chaperone</fullName>
    </submittedName>
</protein>
<dbReference type="Gene3D" id="1.10.3580.10">
    <property type="entry name" value="ATP12 ATPase"/>
    <property type="match status" value="1"/>
</dbReference>
<evidence type="ECO:0000256" key="3">
    <source>
        <dbReference type="ARBA" id="ARBA00023186"/>
    </source>
</evidence>
<dbReference type="SUPFAM" id="SSF160909">
    <property type="entry name" value="ATP12-like"/>
    <property type="match status" value="1"/>
</dbReference>
<evidence type="ECO:0000313" key="6">
    <source>
        <dbReference type="Proteomes" id="UP001065265"/>
    </source>
</evidence>
<dbReference type="InterPro" id="IPR011419">
    <property type="entry name" value="ATP12_ATP_synth-F1-assembly"/>
</dbReference>
<keyword evidence="4" id="KW-0472">Membrane</keyword>
<dbReference type="PANTHER" id="PTHR21013:SF10">
    <property type="entry name" value="ATP SYNTHASE MITOCHONDRIAL F1 COMPLEX ASSEMBLY FACTOR 2"/>
    <property type="match status" value="1"/>
</dbReference>
<sequence length="235" mass="26552">MKRFYDEVSVRQVDGGWSVALDGRVVMTQTRKPQIVPTEPLARLLAREWRGQGEEIDPRGFRHRDIADFAIDVVAPDRAGQIDKLLAYAETDTLCYRADPEDALWRRQQDVWEPLVTALEAREGIRMERVSGIVARPLSDEATAALRRRLERLDIFELAGLYALTSLAASLCIGLAALESDADGKQLWDAANLEEDWQTERWGVDAEAADRRAERKAAFLSALEFVRCRQTTDHG</sequence>
<organism evidence="5 6">
    <name type="scientific">Qipengyuania spongiae</name>
    <dbReference type="NCBI Taxonomy" id="2909673"/>
    <lineage>
        <taxon>Bacteria</taxon>
        <taxon>Pseudomonadati</taxon>
        <taxon>Pseudomonadota</taxon>
        <taxon>Alphaproteobacteria</taxon>
        <taxon>Sphingomonadales</taxon>
        <taxon>Erythrobacteraceae</taxon>
        <taxon>Qipengyuania</taxon>
    </lineage>
</organism>
<dbReference type="EMBL" id="CP092471">
    <property type="protein sequence ID" value="UVI40402.1"/>
    <property type="molecule type" value="Genomic_DNA"/>
</dbReference>
<dbReference type="Proteomes" id="UP001065265">
    <property type="component" value="Chromosome"/>
</dbReference>
<keyword evidence="6" id="KW-1185">Reference proteome</keyword>
<dbReference type="Gene3D" id="3.30.2180.10">
    <property type="entry name" value="ATP12-like"/>
    <property type="match status" value="1"/>
</dbReference>
<dbReference type="PANTHER" id="PTHR21013">
    <property type="entry name" value="ATP SYNTHASE MITOCHONDRIAL F1 COMPLEX ASSEMBLY FACTOR 2/ATP12 PROTEIN, MITOCHONDRIAL PRECURSOR"/>
    <property type="match status" value="1"/>
</dbReference>
<dbReference type="InterPro" id="IPR023335">
    <property type="entry name" value="ATP12_ortho_dom_sf"/>
</dbReference>
<accession>A0ABY5T0W4</accession>
<evidence type="ECO:0000313" key="5">
    <source>
        <dbReference type="EMBL" id="UVI40402.1"/>
    </source>
</evidence>
<keyword evidence="4" id="KW-0812">Transmembrane</keyword>
<evidence type="ECO:0000256" key="4">
    <source>
        <dbReference type="SAM" id="Phobius"/>
    </source>
</evidence>